<organism evidence="1 2">
    <name type="scientific">Salarchaeum japonicum</name>
    <dbReference type="NCBI Taxonomy" id="555573"/>
    <lineage>
        <taxon>Archaea</taxon>
        <taxon>Methanobacteriati</taxon>
        <taxon>Methanobacteriota</taxon>
        <taxon>Stenosarchaea group</taxon>
        <taxon>Halobacteria</taxon>
        <taxon>Halobacteriales</taxon>
        <taxon>Halobacteriaceae</taxon>
    </lineage>
</organism>
<protein>
    <submittedName>
        <fullName evidence="1">Enoyl-CoA hydratase-related protein</fullName>
    </submittedName>
</protein>
<dbReference type="AlphaFoldDB" id="A0AAV3T3Z7"/>
<evidence type="ECO:0000313" key="2">
    <source>
        <dbReference type="Proteomes" id="UP001500194"/>
    </source>
</evidence>
<keyword evidence="2" id="KW-1185">Reference proteome</keyword>
<accession>A0AAV3T3Z7</accession>
<dbReference type="Proteomes" id="UP001500194">
    <property type="component" value="Unassembled WGS sequence"/>
</dbReference>
<dbReference type="GeneID" id="68573183"/>
<dbReference type="Gene3D" id="1.10.12.10">
    <property type="entry name" value="Lyase 2-enoyl-coa Hydratase, Chain A, domain 2"/>
    <property type="match status" value="1"/>
</dbReference>
<reference evidence="1 2" key="1">
    <citation type="journal article" date="2019" name="Int. J. Syst. Evol. Microbiol.">
        <title>The Global Catalogue of Microorganisms (GCM) 10K type strain sequencing project: providing services to taxonomists for standard genome sequencing and annotation.</title>
        <authorList>
            <consortium name="The Broad Institute Genomics Platform"/>
            <consortium name="The Broad Institute Genome Sequencing Center for Infectious Disease"/>
            <person name="Wu L."/>
            <person name="Ma J."/>
        </authorList>
    </citation>
    <scope>NUCLEOTIDE SEQUENCE [LARGE SCALE GENOMIC DNA]</scope>
    <source>
        <strain evidence="1 2">JCM 16327</strain>
    </source>
</reference>
<dbReference type="CDD" id="cd06558">
    <property type="entry name" value="crotonase-like"/>
    <property type="match status" value="1"/>
</dbReference>
<sequence>MTYENVSVRRENGVAYLTMEGANALNALDDATTDGLMAAVTDAVEDDDVRCLVLTGDGDAFGAGADLAGFDGDESDAPELRRLASALHDVVLQLHQAPKPVVTAVNGVAAGAGFSLALVGDIVVVSEDAALSYAYPRIGLTGDGGSTFFLPRLVGLRKAKEIALLDGDLTPDEAVDLGIATEAVPAGEFDDRVTELAERLARGPTKAFGATKRLMTASFEHSLPEQLAVETEAMADATHTEDYARGHAAFFEKSDPDFVGK</sequence>
<comment type="caution">
    <text evidence="1">The sequence shown here is derived from an EMBL/GenBank/DDBJ whole genome shotgun (WGS) entry which is preliminary data.</text>
</comment>
<dbReference type="RefSeq" id="WP_227259767.1">
    <property type="nucleotide sequence ID" value="NZ_BAAADU010000002.1"/>
</dbReference>
<dbReference type="Pfam" id="PF00378">
    <property type="entry name" value="ECH_1"/>
    <property type="match status" value="1"/>
</dbReference>
<dbReference type="PANTHER" id="PTHR43459:SF1">
    <property type="entry name" value="EG:BACN32G11.4 PROTEIN"/>
    <property type="match status" value="1"/>
</dbReference>
<evidence type="ECO:0000313" key="1">
    <source>
        <dbReference type="EMBL" id="GAA0657040.1"/>
    </source>
</evidence>
<dbReference type="SUPFAM" id="SSF52096">
    <property type="entry name" value="ClpP/crotonase"/>
    <property type="match status" value="1"/>
</dbReference>
<name>A0AAV3T3Z7_9EURY</name>
<proteinExistence type="predicted"/>
<dbReference type="InterPro" id="IPR001753">
    <property type="entry name" value="Enoyl-CoA_hydra/iso"/>
</dbReference>
<dbReference type="Gene3D" id="3.90.226.10">
    <property type="entry name" value="2-enoyl-CoA Hydratase, Chain A, domain 1"/>
    <property type="match status" value="1"/>
</dbReference>
<dbReference type="PANTHER" id="PTHR43459">
    <property type="entry name" value="ENOYL-COA HYDRATASE"/>
    <property type="match status" value="1"/>
</dbReference>
<dbReference type="InterPro" id="IPR014748">
    <property type="entry name" value="Enoyl-CoA_hydra_C"/>
</dbReference>
<dbReference type="InterPro" id="IPR029045">
    <property type="entry name" value="ClpP/crotonase-like_dom_sf"/>
</dbReference>
<gene>
    <name evidence="1" type="ORF">GCM10009019_21380</name>
</gene>
<dbReference type="EMBL" id="BAAADU010000002">
    <property type="protein sequence ID" value="GAA0657040.1"/>
    <property type="molecule type" value="Genomic_DNA"/>
</dbReference>